<evidence type="ECO:0000259" key="6">
    <source>
        <dbReference type="Pfam" id="PF01466"/>
    </source>
</evidence>
<evidence type="ECO:0000256" key="1">
    <source>
        <dbReference type="ARBA" id="ARBA00004906"/>
    </source>
</evidence>
<keyword evidence="9" id="KW-1185">Reference proteome</keyword>
<evidence type="ECO:0000256" key="2">
    <source>
        <dbReference type="ARBA" id="ARBA00009993"/>
    </source>
</evidence>
<dbReference type="InterPro" id="IPR016897">
    <property type="entry name" value="SKP1"/>
</dbReference>
<gene>
    <name evidence="8" type="ORF">T459_31862</name>
</gene>
<dbReference type="GO" id="GO:0016567">
    <property type="term" value="P:protein ubiquitination"/>
    <property type="evidence" value="ECO:0007669"/>
    <property type="project" value="UniProtKB-UniRule"/>
</dbReference>
<protein>
    <recommendedName>
        <fullName evidence="4">SKP1-like protein</fullName>
    </recommendedName>
</protein>
<reference evidence="8 9" key="2">
    <citation type="journal article" date="2017" name="Genome Biol.">
        <title>New reference genome sequences of hot pepper reveal the massive evolution of plant disease-resistance genes by retroduplication.</title>
        <authorList>
            <person name="Kim S."/>
            <person name="Park J."/>
            <person name="Yeom S.I."/>
            <person name="Kim Y.M."/>
            <person name="Seo E."/>
            <person name="Kim K.T."/>
            <person name="Kim M.S."/>
            <person name="Lee J.M."/>
            <person name="Cheong K."/>
            <person name="Shin H.S."/>
            <person name="Kim S.B."/>
            <person name="Han K."/>
            <person name="Lee J."/>
            <person name="Park M."/>
            <person name="Lee H.A."/>
            <person name="Lee H.Y."/>
            <person name="Lee Y."/>
            <person name="Oh S."/>
            <person name="Lee J.H."/>
            <person name="Choi E."/>
            <person name="Choi E."/>
            <person name="Lee S.E."/>
            <person name="Jeon J."/>
            <person name="Kim H."/>
            <person name="Choi G."/>
            <person name="Song H."/>
            <person name="Lee J."/>
            <person name="Lee S.C."/>
            <person name="Kwon J.K."/>
            <person name="Lee H.Y."/>
            <person name="Koo N."/>
            <person name="Hong Y."/>
            <person name="Kim R.W."/>
            <person name="Kang W.H."/>
            <person name="Huh J.H."/>
            <person name="Kang B.C."/>
            <person name="Yang T.J."/>
            <person name="Lee Y.H."/>
            <person name="Bennetzen J.L."/>
            <person name="Choi D."/>
        </authorList>
    </citation>
    <scope>NUCLEOTIDE SEQUENCE [LARGE SCALE GENOMIC DNA]</scope>
    <source>
        <strain evidence="9">cv. CM334</strain>
    </source>
</reference>
<dbReference type="SUPFAM" id="SSF81382">
    <property type="entry name" value="Skp1 dimerisation domain-like"/>
    <property type="match status" value="1"/>
</dbReference>
<dbReference type="GO" id="GO:0005634">
    <property type="term" value="C:nucleus"/>
    <property type="evidence" value="ECO:0000318"/>
    <property type="project" value="GO_Central"/>
</dbReference>
<comment type="caution">
    <text evidence="8">The sequence shown here is derived from an EMBL/GenBank/DDBJ whole genome shotgun (WGS) entry which is preliminary data.</text>
</comment>
<dbReference type="Pfam" id="PF03931">
    <property type="entry name" value="Skp1_POZ"/>
    <property type="match status" value="1"/>
</dbReference>
<dbReference type="Gramene" id="PHT64335">
    <property type="protein sequence ID" value="PHT64335"/>
    <property type="gene ID" value="T459_31862"/>
</dbReference>
<name>A0A1U8EUE1_CAPAN</name>
<dbReference type="Proteomes" id="UP000222542">
    <property type="component" value="Unassembled WGS sequence"/>
</dbReference>
<keyword evidence="3 4" id="KW-0833">Ubl conjugation pathway</keyword>
<comment type="pathway">
    <text evidence="1 4">Protein modification; protein ubiquitination.</text>
</comment>
<evidence type="ECO:0000259" key="7">
    <source>
        <dbReference type="Pfam" id="PF03931"/>
    </source>
</evidence>
<dbReference type="STRING" id="4072.A0A1U8EUE1"/>
<dbReference type="KEGG" id="cann:107850038"/>
<dbReference type="Gene3D" id="3.30.710.10">
    <property type="entry name" value="Potassium Channel Kv1.1, Chain A"/>
    <property type="match status" value="1"/>
</dbReference>
<dbReference type="OMA" id="HQWAHEE"/>
<proteinExistence type="inferred from homology"/>
<comment type="subunit">
    <text evidence="4">Part of a SCF (SKP1-cullin-F-box) protein ligase complex.</text>
</comment>
<dbReference type="GO" id="GO:0031146">
    <property type="term" value="P:SCF-dependent proteasomal ubiquitin-dependent protein catabolic process"/>
    <property type="evidence" value="ECO:0000318"/>
    <property type="project" value="GO_Central"/>
</dbReference>
<dbReference type="AlphaFoldDB" id="A0A1U8EUE1"/>
<dbReference type="InterPro" id="IPR016072">
    <property type="entry name" value="Skp1_comp_dimer"/>
</dbReference>
<evidence type="ECO:0000256" key="4">
    <source>
        <dbReference type="PIRNR" id="PIRNR028729"/>
    </source>
</evidence>
<dbReference type="EMBL" id="AYRZ02000016">
    <property type="protein sequence ID" value="PHT64335.1"/>
    <property type="molecule type" value="Genomic_DNA"/>
</dbReference>
<dbReference type="InterPro" id="IPR036296">
    <property type="entry name" value="SKP1-like_dim_sf"/>
</dbReference>
<dbReference type="SMART" id="SM00512">
    <property type="entry name" value="Skp1"/>
    <property type="match status" value="1"/>
</dbReference>
<comment type="function">
    <text evidence="4">Involved in ubiquitination and subsequent proteasomal degradation of target proteins. Together with CUL1, RBX1 and a F-box protein, it forms a SCF E3 ubiquitin ligase complex. The functional specificity of this complex depends on the type of F-box protein. In the SCF complex, it serves as an adapter that links the F-box protein to CUL1.</text>
</comment>
<sequence>MASSSSSETKSSSSKTEQKKMITLQSSDKDVFEIEQSILIQSGTIKNMVEDDFTFIPLPSVDTETLIKIIEYMKKHADKTDSKEKDIKEFDKDFMKKTLNELFALVFAANYLHISSLLELLYPSIADRIKDKTTEAIRQIFSIPCDFTPEEERRIIMDNKWAHEGTEIEGTLD</sequence>
<feature type="domain" description="SKP1 component POZ" evidence="7">
    <location>
        <begin position="20"/>
        <end position="77"/>
    </location>
</feature>
<feature type="compositionally biased region" description="Low complexity" evidence="5">
    <location>
        <begin position="1"/>
        <end position="15"/>
    </location>
</feature>
<comment type="similarity">
    <text evidence="2 4">Belongs to the SKP1 family.</text>
</comment>
<evidence type="ECO:0000313" key="8">
    <source>
        <dbReference type="EMBL" id="PHT64335.1"/>
    </source>
</evidence>
<reference evidence="8 9" key="1">
    <citation type="journal article" date="2014" name="Nat. Genet.">
        <title>Genome sequence of the hot pepper provides insights into the evolution of pungency in Capsicum species.</title>
        <authorList>
            <person name="Kim S."/>
            <person name="Park M."/>
            <person name="Yeom S.I."/>
            <person name="Kim Y.M."/>
            <person name="Lee J.M."/>
            <person name="Lee H.A."/>
            <person name="Seo E."/>
            <person name="Choi J."/>
            <person name="Cheong K."/>
            <person name="Kim K.T."/>
            <person name="Jung K."/>
            <person name="Lee G.W."/>
            <person name="Oh S.K."/>
            <person name="Bae C."/>
            <person name="Kim S.B."/>
            <person name="Lee H.Y."/>
            <person name="Kim S.Y."/>
            <person name="Kim M.S."/>
            <person name="Kang B.C."/>
            <person name="Jo Y.D."/>
            <person name="Yang H.B."/>
            <person name="Jeong H.J."/>
            <person name="Kang W.H."/>
            <person name="Kwon J.K."/>
            <person name="Shin C."/>
            <person name="Lim J.Y."/>
            <person name="Park J.H."/>
            <person name="Huh J.H."/>
            <person name="Kim J.S."/>
            <person name="Kim B.D."/>
            <person name="Cohen O."/>
            <person name="Paran I."/>
            <person name="Suh M.C."/>
            <person name="Lee S.B."/>
            <person name="Kim Y.K."/>
            <person name="Shin Y."/>
            <person name="Noh S.J."/>
            <person name="Park J."/>
            <person name="Seo Y.S."/>
            <person name="Kwon S.Y."/>
            <person name="Kim H.A."/>
            <person name="Park J.M."/>
            <person name="Kim H.J."/>
            <person name="Choi S.B."/>
            <person name="Bosland P.W."/>
            <person name="Reeves G."/>
            <person name="Jo S.H."/>
            <person name="Lee B.W."/>
            <person name="Cho H.T."/>
            <person name="Choi H.S."/>
            <person name="Lee M.S."/>
            <person name="Yu Y."/>
            <person name="Do Choi Y."/>
            <person name="Park B.S."/>
            <person name="van Deynze A."/>
            <person name="Ashrafi H."/>
            <person name="Hill T."/>
            <person name="Kim W.T."/>
            <person name="Pai H.S."/>
            <person name="Ahn H.K."/>
            <person name="Yeam I."/>
            <person name="Giovannoni J.J."/>
            <person name="Rose J.K."/>
            <person name="Sorensen I."/>
            <person name="Lee S.J."/>
            <person name="Kim R.W."/>
            <person name="Choi I.Y."/>
            <person name="Choi B.S."/>
            <person name="Lim J.S."/>
            <person name="Lee Y.H."/>
            <person name="Choi D."/>
        </authorList>
    </citation>
    <scope>NUCLEOTIDE SEQUENCE [LARGE SCALE GENOMIC DNA]</scope>
    <source>
        <strain evidence="9">cv. CM334</strain>
    </source>
</reference>
<evidence type="ECO:0000256" key="3">
    <source>
        <dbReference type="ARBA" id="ARBA00022786"/>
    </source>
</evidence>
<dbReference type="GO" id="GO:0097602">
    <property type="term" value="F:cullin family protein binding"/>
    <property type="evidence" value="ECO:0000318"/>
    <property type="project" value="GO_Central"/>
</dbReference>
<dbReference type="GO" id="GO:0009867">
    <property type="term" value="P:jasmonic acid mediated signaling pathway"/>
    <property type="evidence" value="ECO:0007669"/>
    <property type="project" value="UniProtKB-ARBA"/>
</dbReference>
<evidence type="ECO:0000313" key="9">
    <source>
        <dbReference type="Proteomes" id="UP000222542"/>
    </source>
</evidence>
<evidence type="ECO:0000256" key="5">
    <source>
        <dbReference type="SAM" id="MobiDB-lite"/>
    </source>
</evidence>
<dbReference type="InterPro" id="IPR016073">
    <property type="entry name" value="Skp1_comp_POZ"/>
</dbReference>
<dbReference type="GO" id="GO:0005737">
    <property type="term" value="C:cytoplasm"/>
    <property type="evidence" value="ECO:0000318"/>
    <property type="project" value="GO_Central"/>
</dbReference>
<feature type="domain" description="SKP1 component dimerisation" evidence="6">
    <location>
        <begin position="116"/>
        <end position="162"/>
    </location>
</feature>
<dbReference type="SMR" id="A0A1U8EUE1"/>
<dbReference type="PANTHER" id="PTHR11165">
    <property type="entry name" value="SKP1"/>
    <property type="match status" value="1"/>
</dbReference>
<dbReference type="InterPro" id="IPR001232">
    <property type="entry name" value="SKP1-like"/>
</dbReference>
<dbReference type="SUPFAM" id="SSF54695">
    <property type="entry name" value="POZ domain"/>
    <property type="match status" value="1"/>
</dbReference>
<dbReference type="Pfam" id="PF01466">
    <property type="entry name" value="Skp1"/>
    <property type="match status" value="1"/>
</dbReference>
<dbReference type="UniPathway" id="UPA00143"/>
<accession>A0A1U8EUE1</accession>
<dbReference type="InterPro" id="IPR011333">
    <property type="entry name" value="SKP1/BTB/POZ_sf"/>
</dbReference>
<dbReference type="PIRSF" id="PIRSF028729">
    <property type="entry name" value="E3_ubiquit_lig_SCF_Skp"/>
    <property type="match status" value="1"/>
</dbReference>
<dbReference type="OrthoDB" id="2342932at2759"/>
<feature type="region of interest" description="Disordered" evidence="5">
    <location>
        <begin position="1"/>
        <end position="22"/>
    </location>
</feature>
<organism evidence="8 9">
    <name type="scientific">Capsicum annuum</name>
    <name type="common">Capsicum pepper</name>
    <dbReference type="NCBI Taxonomy" id="4072"/>
    <lineage>
        <taxon>Eukaryota</taxon>
        <taxon>Viridiplantae</taxon>
        <taxon>Streptophyta</taxon>
        <taxon>Embryophyta</taxon>
        <taxon>Tracheophyta</taxon>
        <taxon>Spermatophyta</taxon>
        <taxon>Magnoliopsida</taxon>
        <taxon>eudicotyledons</taxon>
        <taxon>Gunneridae</taxon>
        <taxon>Pentapetalae</taxon>
        <taxon>asterids</taxon>
        <taxon>lamiids</taxon>
        <taxon>Solanales</taxon>
        <taxon>Solanaceae</taxon>
        <taxon>Solanoideae</taxon>
        <taxon>Capsiceae</taxon>
        <taxon>Capsicum</taxon>
    </lineage>
</organism>